<dbReference type="SMART" id="SM00066">
    <property type="entry name" value="GAL4"/>
    <property type="match status" value="1"/>
</dbReference>
<evidence type="ECO:0000313" key="4">
    <source>
        <dbReference type="EMBL" id="KAH7324420.1"/>
    </source>
</evidence>
<dbReference type="GO" id="GO:0000981">
    <property type="term" value="F:DNA-binding transcription factor activity, RNA polymerase II-specific"/>
    <property type="evidence" value="ECO:0007669"/>
    <property type="project" value="InterPro"/>
</dbReference>
<organism evidence="4 5">
    <name type="scientific">Stachybotrys elegans</name>
    <dbReference type="NCBI Taxonomy" id="80388"/>
    <lineage>
        <taxon>Eukaryota</taxon>
        <taxon>Fungi</taxon>
        <taxon>Dikarya</taxon>
        <taxon>Ascomycota</taxon>
        <taxon>Pezizomycotina</taxon>
        <taxon>Sordariomycetes</taxon>
        <taxon>Hypocreomycetidae</taxon>
        <taxon>Hypocreales</taxon>
        <taxon>Stachybotryaceae</taxon>
        <taxon>Stachybotrys</taxon>
    </lineage>
</organism>
<dbReference type="InterPro" id="IPR053178">
    <property type="entry name" value="Osmoadaptation_assoc"/>
</dbReference>
<keyword evidence="5" id="KW-1185">Reference proteome</keyword>
<dbReference type="OrthoDB" id="4314040at2759"/>
<protein>
    <recommendedName>
        <fullName evidence="3">Zn(2)-C6 fungal-type domain-containing protein</fullName>
    </recommendedName>
</protein>
<keyword evidence="1" id="KW-0539">Nucleus</keyword>
<evidence type="ECO:0000256" key="1">
    <source>
        <dbReference type="ARBA" id="ARBA00023242"/>
    </source>
</evidence>
<dbReference type="Gene3D" id="4.10.240.10">
    <property type="entry name" value="Zn(2)-C6 fungal-type DNA-binding domain"/>
    <property type="match status" value="1"/>
</dbReference>
<evidence type="ECO:0000313" key="5">
    <source>
        <dbReference type="Proteomes" id="UP000813444"/>
    </source>
</evidence>
<feature type="region of interest" description="Disordered" evidence="2">
    <location>
        <begin position="259"/>
        <end position="280"/>
    </location>
</feature>
<evidence type="ECO:0000259" key="3">
    <source>
        <dbReference type="PROSITE" id="PS50048"/>
    </source>
</evidence>
<evidence type="ECO:0000256" key="2">
    <source>
        <dbReference type="SAM" id="MobiDB-lite"/>
    </source>
</evidence>
<feature type="domain" description="Zn(2)-C6 fungal-type" evidence="3">
    <location>
        <begin position="10"/>
        <end position="38"/>
    </location>
</feature>
<feature type="compositionally biased region" description="Polar residues" evidence="2">
    <location>
        <begin position="259"/>
        <end position="274"/>
    </location>
</feature>
<proteinExistence type="predicted"/>
<accession>A0A8K0SXR5</accession>
<gene>
    <name evidence="4" type="ORF">B0I35DRAFT_424135</name>
</gene>
<dbReference type="PANTHER" id="PTHR38111">
    <property type="entry name" value="ZN(2)-C6 FUNGAL-TYPE DOMAIN-CONTAINING PROTEIN-RELATED"/>
    <property type="match status" value="1"/>
</dbReference>
<sequence length="467" mass="52959">MSTTTTSSRSCANCRAARKACDRKKPHCTRCVRLGYVCPTSEGNQWIFKKPVVGHKAHKRARHAAKPNRTVVPVAKAPEMTVSVPSSQSTRIACDLIHYLEVTDVRYTIISFGEFLRFLPQRVETNTTLEIAVDAFTTAFREMDCEQKSPTLLRKYGQALSSVRHDLQFNAESQLVNLSCSIFLLLLTQIWMGQLVPPVNSHHQGLAHLVEVLAQQETSDEMQRRIILDLCTPVVVASITDQRVRLSPRVWQLLKRLSSQKPTTQGTTGDNSNPSEKDDNRIPHALRLQVIARLQYYLNEPEIYYKEIRSWYTTSKTDISLMWQRVYVPCSKPPQPDHPKARPYRDGLAAVSLMLSIAIILNRVLEAFFPGDSALRSELYMHLDRIIWSGNQAVVYRPIGTGFMTWCLSLCLSVADDPVQKEAIHQLLLQRPSGRGVPYPTDKVNQWRSKFAQIKQRLSVSHTPPGD</sequence>
<name>A0A8K0SXR5_9HYPO</name>
<dbReference type="InterPro" id="IPR001138">
    <property type="entry name" value="Zn2Cys6_DnaBD"/>
</dbReference>
<dbReference type="PROSITE" id="PS00463">
    <property type="entry name" value="ZN2_CY6_FUNGAL_1"/>
    <property type="match status" value="1"/>
</dbReference>
<reference evidence="4" key="1">
    <citation type="journal article" date="2021" name="Nat. Commun.">
        <title>Genetic determinants of endophytism in the Arabidopsis root mycobiome.</title>
        <authorList>
            <person name="Mesny F."/>
            <person name="Miyauchi S."/>
            <person name="Thiergart T."/>
            <person name="Pickel B."/>
            <person name="Atanasova L."/>
            <person name="Karlsson M."/>
            <person name="Huettel B."/>
            <person name="Barry K.W."/>
            <person name="Haridas S."/>
            <person name="Chen C."/>
            <person name="Bauer D."/>
            <person name="Andreopoulos W."/>
            <person name="Pangilinan J."/>
            <person name="LaButti K."/>
            <person name="Riley R."/>
            <person name="Lipzen A."/>
            <person name="Clum A."/>
            <person name="Drula E."/>
            <person name="Henrissat B."/>
            <person name="Kohler A."/>
            <person name="Grigoriev I.V."/>
            <person name="Martin F.M."/>
            <person name="Hacquard S."/>
        </authorList>
    </citation>
    <scope>NUCLEOTIDE SEQUENCE</scope>
    <source>
        <strain evidence="4">MPI-CAGE-CH-0235</strain>
    </source>
</reference>
<dbReference type="InterPro" id="IPR036864">
    <property type="entry name" value="Zn2-C6_fun-type_DNA-bd_sf"/>
</dbReference>
<dbReference type="Proteomes" id="UP000813444">
    <property type="component" value="Unassembled WGS sequence"/>
</dbReference>
<dbReference type="Pfam" id="PF00172">
    <property type="entry name" value="Zn_clus"/>
    <property type="match status" value="1"/>
</dbReference>
<dbReference type="GO" id="GO:0008270">
    <property type="term" value="F:zinc ion binding"/>
    <property type="evidence" value="ECO:0007669"/>
    <property type="project" value="InterPro"/>
</dbReference>
<comment type="caution">
    <text evidence="4">The sequence shown here is derived from an EMBL/GenBank/DDBJ whole genome shotgun (WGS) entry which is preliminary data.</text>
</comment>
<dbReference type="CDD" id="cd00067">
    <property type="entry name" value="GAL4"/>
    <property type="match status" value="1"/>
</dbReference>
<dbReference type="AlphaFoldDB" id="A0A8K0SXR5"/>
<dbReference type="SUPFAM" id="SSF57701">
    <property type="entry name" value="Zn2/Cys6 DNA-binding domain"/>
    <property type="match status" value="1"/>
</dbReference>
<dbReference type="PROSITE" id="PS50048">
    <property type="entry name" value="ZN2_CY6_FUNGAL_2"/>
    <property type="match status" value="1"/>
</dbReference>
<dbReference type="EMBL" id="JAGPNK010000003">
    <property type="protein sequence ID" value="KAH7324420.1"/>
    <property type="molecule type" value="Genomic_DNA"/>
</dbReference>